<dbReference type="EMBL" id="SSTG01000013">
    <property type="protein sequence ID" value="THG54625.1"/>
    <property type="molecule type" value="Genomic_DNA"/>
</dbReference>
<reference evidence="1" key="1">
    <citation type="submission" date="2019-04" db="EMBL/GenBank/DDBJ databases">
        <title>Microbes associate with the intestines of laboratory mice.</title>
        <authorList>
            <person name="Navarre W."/>
            <person name="Wong E."/>
            <person name="Huang K.C."/>
            <person name="Tropini C."/>
            <person name="Ng K."/>
            <person name="Yu B."/>
        </authorList>
    </citation>
    <scope>NUCLEOTIDE SEQUENCE</scope>
    <source>
        <strain evidence="1">NM86_A22</strain>
    </source>
</reference>
<accession>A0AC61S7X1</accession>
<evidence type="ECO:0000313" key="2">
    <source>
        <dbReference type="Proteomes" id="UP000305401"/>
    </source>
</evidence>
<sequence>MNVTLDKTGNVTAKLTVSIEENDYKAKVEKRLKEIGRTHSIPGFRQGHVPFGELNRRFGKQVTSDVINDIVYEAAAKYISENKLPVLGQPIPVNVTELDLKNNKDFTFQYELGLAPELNIELGKEIKVPYYNINASDEMVKEQDEKFRERFGAQVPGEEVEPNALVKGAIMELDENGNVKTSDDAIQMINGIVAPMYFKDREQAKLFEGHKINDKVRFNPWKTCEGNPAELASMLGVDKEKAADIKSDFEMAISEIIVLRPAEANQELFDNVLGKDKVNNEADYLGALKTMIEQDLSGNSEILFRHEIEKFMTEKYGNMELPAEVLKKWLVNTNEKITEQNVDEEYTKMEPMLKWQLIKERLAEACEIKIDDNDLTNHAKMVAARQFAQYGMTNIDDETLSDYAKRILADKQFRQRIIEETGDTKLFNALKAKLSVEEQNVSLDEFKAIAEKA</sequence>
<comment type="caution">
    <text evidence="1">The sequence shown here is derived from an EMBL/GenBank/DDBJ whole genome shotgun (WGS) entry which is preliminary data.</text>
</comment>
<keyword evidence="2" id="KW-1185">Reference proteome</keyword>
<gene>
    <name evidence="1" type="ORF">E5990_02220</name>
</gene>
<organism evidence="1 2">
    <name type="scientific">Muribaculum caecicola</name>
    <dbReference type="NCBI Taxonomy" id="3038144"/>
    <lineage>
        <taxon>Bacteria</taxon>
        <taxon>Pseudomonadati</taxon>
        <taxon>Bacteroidota</taxon>
        <taxon>Bacteroidia</taxon>
        <taxon>Bacteroidales</taxon>
        <taxon>Muribaculaceae</taxon>
        <taxon>Muribaculum</taxon>
    </lineage>
</organism>
<dbReference type="Proteomes" id="UP000305401">
    <property type="component" value="Unassembled WGS sequence"/>
</dbReference>
<proteinExistence type="predicted"/>
<name>A0AC61S7X1_9BACT</name>
<evidence type="ECO:0000313" key="1">
    <source>
        <dbReference type="EMBL" id="THG54625.1"/>
    </source>
</evidence>
<protein>
    <submittedName>
        <fullName evidence="1">Trigger factor</fullName>
    </submittedName>
</protein>